<accession>A0A3N4MP59</accession>
<name>A0A3N4MP59_9BACT</name>
<sequence length="264" mass="30468">MPPHVKIALHTPIPETLKPTFSIRLKKELVKEIGIYYPQSDILLINSRSGSFGDMMETMMRCGIVDESFNWLFGDGHVIITGNCLDGSEESVRLLWLIYALESKAIRRGGYLHFLPGSSELRNSMGPWRHNQPPYAPRSARSTHRYAILFDGNNELYRWLKTKNVLEKIGKIAIFQCNMPENSNQFLPKFPGKKFPDSLKRFLLWRLDDFCQSDLQCMLDTLQVSILIVVDSDSGRIIVSELGKYHFRYSDMPLFIGRNEYDNL</sequence>
<dbReference type="EMBL" id="RMBX01000003">
    <property type="protein sequence ID" value="RPD41850.1"/>
    <property type="molecule type" value="Genomic_DNA"/>
</dbReference>
<reference evidence="2" key="1">
    <citation type="submission" date="2018-11" db="EMBL/GenBank/DDBJ databases">
        <title>Chitinophaga lutea sp.nov., isolate from arsenic contaminated soil.</title>
        <authorList>
            <person name="Zong Y."/>
        </authorList>
    </citation>
    <scope>NUCLEOTIDE SEQUENCE [LARGE SCALE GENOMIC DNA]</scope>
    <source>
        <strain evidence="2">YLT18</strain>
    </source>
</reference>
<dbReference type="RefSeq" id="WP_120514787.1">
    <property type="nucleotide sequence ID" value="NZ_QXZY01000002.1"/>
</dbReference>
<comment type="caution">
    <text evidence="1">The sequence shown here is derived from an EMBL/GenBank/DDBJ whole genome shotgun (WGS) entry which is preliminary data.</text>
</comment>
<gene>
    <name evidence="1" type="ORF">EG028_06710</name>
</gene>
<dbReference type="Proteomes" id="UP000279089">
    <property type="component" value="Unassembled WGS sequence"/>
</dbReference>
<dbReference type="AlphaFoldDB" id="A0A3N4MP59"/>
<dbReference type="OrthoDB" id="680722at2"/>
<evidence type="ECO:0000313" key="2">
    <source>
        <dbReference type="Proteomes" id="UP000279089"/>
    </source>
</evidence>
<keyword evidence="2" id="KW-1185">Reference proteome</keyword>
<dbReference type="Gene3D" id="3.60.21.10">
    <property type="match status" value="1"/>
</dbReference>
<proteinExistence type="predicted"/>
<organism evidence="1 2">
    <name type="scientific">Chitinophaga barathri</name>
    <dbReference type="NCBI Taxonomy" id="1647451"/>
    <lineage>
        <taxon>Bacteria</taxon>
        <taxon>Pseudomonadati</taxon>
        <taxon>Bacteroidota</taxon>
        <taxon>Chitinophagia</taxon>
        <taxon>Chitinophagales</taxon>
        <taxon>Chitinophagaceae</taxon>
        <taxon>Chitinophaga</taxon>
    </lineage>
</organism>
<evidence type="ECO:0000313" key="1">
    <source>
        <dbReference type="EMBL" id="RPD41850.1"/>
    </source>
</evidence>
<protein>
    <submittedName>
        <fullName evidence="1">Uncharacterized protein</fullName>
    </submittedName>
</protein>
<dbReference type="InterPro" id="IPR029052">
    <property type="entry name" value="Metallo-depent_PP-like"/>
</dbReference>